<dbReference type="InterPro" id="IPR007110">
    <property type="entry name" value="Ig-like_dom"/>
</dbReference>
<dbReference type="Gene3D" id="2.60.40.10">
    <property type="entry name" value="Immunoglobulins"/>
    <property type="match status" value="1"/>
</dbReference>
<proteinExistence type="predicted"/>
<dbReference type="PROSITE" id="PS50835">
    <property type="entry name" value="IG_LIKE"/>
    <property type="match status" value="1"/>
</dbReference>
<sequence>MWACGDGEQLPPSGPPVIVTPPTSAALNKSQNALLRCQAVADPPNMTYVWQRGGENVHHIE</sequence>
<comment type="caution">
    <text evidence="2">The sequence shown here is derived from an EMBL/GenBank/DDBJ whole genome shotgun (WGS) entry which is preliminary data.</text>
</comment>
<protein>
    <submittedName>
        <fullName evidence="2">Protein turtle A</fullName>
    </submittedName>
</protein>
<reference evidence="2 3" key="1">
    <citation type="submission" date="2019-03" db="EMBL/GenBank/DDBJ databases">
        <title>First draft genome of Liparis tanakae, snailfish: a comprehensive survey of snailfish specific genes.</title>
        <authorList>
            <person name="Kim W."/>
            <person name="Song I."/>
            <person name="Jeong J.-H."/>
            <person name="Kim D."/>
            <person name="Kim S."/>
            <person name="Ryu S."/>
            <person name="Song J.Y."/>
            <person name="Lee S.K."/>
        </authorList>
    </citation>
    <scope>NUCLEOTIDE SEQUENCE [LARGE SCALE GENOMIC DNA]</scope>
    <source>
        <tissue evidence="2">Muscle</tissue>
    </source>
</reference>
<dbReference type="SUPFAM" id="SSF48726">
    <property type="entry name" value="Immunoglobulin"/>
    <property type="match status" value="1"/>
</dbReference>
<organism evidence="2 3">
    <name type="scientific">Liparis tanakae</name>
    <name type="common">Tanaka's snailfish</name>
    <dbReference type="NCBI Taxonomy" id="230148"/>
    <lineage>
        <taxon>Eukaryota</taxon>
        <taxon>Metazoa</taxon>
        <taxon>Chordata</taxon>
        <taxon>Craniata</taxon>
        <taxon>Vertebrata</taxon>
        <taxon>Euteleostomi</taxon>
        <taxon>Actinopterygii</taxon>
        <taxon>Neopterygii</taxon>
        <taxon>Teleostei</taxon>
        <taxon>Neoteleostei</taxon>
        <taxon>Acanthomorphata</taxon>
        <taxon>Eupercaria</taxon>
        <taxon>Perciformes</taxon>
        <taxon>Cottioidei</taxon>
        <taxon>Cottales</taxon>
        <taxon>Liparidae</taxon>
        <taxon>Liparis</taxon>
    </lineage>
</organism>
<name>A0A4Z2FYK9_9TELE</name>
<dbReference type="InterPro" id="IPR036179">
    <property type="entry name" value="Ig-like_dom_sf"/>
</dbReference>
<feature type="domain" description="Ig-like" evidence="1">
    <location>
        <begin position="15"/>
        <end position="61"/>
    </location>
</feature>
<evidence type="ECO:0000313" key="3">
    <source>
        <dbReference type="Proteomes" id="UP000314294"/>
    </source>
</evidence>
<dbReference type="AlphaFoldDB" id="A0A4Z2FYK9"/>
<dbReference type="OrthoDB" id="10494948at2759"/>
<keyword evidence="3" id="KW-1185">Reference proteome</keyword>
<dbReference type="Proteomes" id="UP000314294">
    <property type="component" value="Unassembled WGS sequence"/>
</dbReference>
<accession>A0A4Z2FYK9</accession>
<dbReference type="Pfam" id="PF13927">
    <property type="entry name" value="Ig_3"/>
    <property type="match status" value="1"/>
</dbReference>
<gene>
    <name evidence="2" type="primary">Igsf9_0</name>
    <name evidence="2" type="ORF">EYF80_043421</name>
</gene>
<dbReference type="InterPro" id="IPR013783">
    <property type="entry name" value="Ig-like_fold"/>
</dbReference>
<evidence type="ECO:0000259" key="1">
    <source>
        <dbReference type="PROSITE" id="PS50835"/>
    </source>
</evidence>
<dbReference type="EMBL" id="SRLO01000791">
    <property type="protein sequence ID" value="TNN46388.1"/>
    <property type="molecule type" value="Genomic_DNA"/>
</dbReference>
<evidence type="ECO:0000313" key="2">
    <source>
        <dbReference type="EMBL" id="TNN46388.1"/>
    </source>
</evidence>